<dbReference type="InParanoid" id="M1DNX0"/>
<evidence type="ECO:0000313" key="2">
    <source>
        <dbReference type="Proteomes" id="UP000011115"/>
    </source>
</evidence>
<dbReference type="AlphaFoldDB" id="M1DNX0"/>
<dbReference type="Proteomes" id="UP000011115">
    <property type="component" value="Unassembled WGS sequence"/>
</dbReference>
<reference evidence="1" key="2">
    <citation type="submission" date="2015-06" db="UniProtKB">
        <authorList>
            <consortium name="EnsemblPlants"/>
        </authorList>
    </citation>
    <scope>IDENTIFICATION</scope>
    <source>
        <strain evidence="1">DM1-3 516 R44</strain>
    </source>
</reference>
<organism evidence="1 2">
    <name type="scientific">Solanum tuberosum</name>
    <name type="common">Potato</name>
    <dbReference type="NCBI Taxonomy" id="4113"/>
    <lineage>
        <taxon>Eukaryota</taxon>
        <taxon>Viridiplantae</taxon>
        <taxon>Streptophyta</taxon>
        <taxon>Embryophyta</taxon>
        <taxon>Tracheophyta</taxon>
        <taxon>Spermatophyta</taxon>
        <taxon>Magnoliopsida</taxon>
        <taxon>eudicotyledons</taxon>
        <taxon>Gunneridae</taxon>
        <taxon>Pentapetalae</taxon>
        <taxon>asterids</taxon>
        <taxon>lamiids</taxon>
        <taxon>Solanales</taxon>
        <taxon>Solanaceae</taxon>
        <taxon>Solanoideae</taxon>
        <taxon>Solaneae</taxon>
        <taxon>Solanum</taxon>
    </lineage>
</organism>
<proteinExistence type="predicted"/>
<dbReference type="Gramene" id="PGSC0003DMT400092017">
    <property type="protein sequence ID" value="PGSC0003DMT400092017"/>
    <property type="gene ID" value="PGSC0003DMG400041588"/>
</dbReference>
<dbReference type="HOGENOM" id="CLU_2125495_0_0_1"/>
<protein>
    <submittedName>
        <fullName evidence="1">Uncharacterized protein</fullName>
    </submittedName>
</protein>
<dbReference type="PaxDb" id="4113-PGSC0003DMT400092017"/>
<reference evidence="2" key="1">
    <citation type="journal article" date="2011" name="Nature">
        <title>Genome sequence and analysis of the tuber crop potato.</title>
        <authorList>
            <consortium name="The Potato Genome Sequencing Consortium"/>
        </authorList>
    </citation>
    <scope>NUCLEOTIDE SEQUENCE [LARGE SCALE GENOMIC DNA]</scope>
    <source>
        <strain evidence="2">cv. DM1-3 516 R44</strain>
    </source>
</reference>
<name>M1DNX0_SOLTU</name>
<keyword evidence="2" id="KW-1185">Reference proteome</keyword>
<evidence type="ECO:0000313" key="1">
    <source>
        <dbReference type="EnsemblPlants" id="PGSC0003DMT400092017"/>
    </source>
</evidence>
<accession>M1DNX0</accession>
<dbReference type="EnsemblPlants" id="PGSC0003DMT400092017">
    <property type="protein sequence ID" value="PGSC0003DMT400092017"/>
    <property type="gene ID" value="PGSC0003DMG400041588"/>
</dbReference>
<sequence length="114" mass="12644">MTSSSKSPEETEILTSSDTSLVIVRKESPPDDIWVSVDGIARIMLINDSRSLPADEEVHFQDLPLVEFISTLAARKRTRSSACHPLQIPTIVLSDDDLVSCRDRRGKHITSKPS</sequence>